<name>A0A1B1SCV6_9BACT</name>
<evidence type="ECO:0000313" key="3">
    <source>
        <dbReference type="Proteomes" id="UP000186351"/>
    </source>
</evidence>
<dbReference type="GeneID" id="65537869"/>
<dbReference type="Pfam" id="PF19573">
    <property type="entry name" value="DUF6089"/>
    <property type="match status" value="1"/>
</dbReference>
<dbReference type="InterPro" id="IPR011250">
    <property type="entry name" value="OMP/PagP_B-barrel"/>
</dbReference>
<dbReference type="RefSeq" id="WP_084274175.1">
    <property type="nucleotide sequence ID" value="NZ_CAJTAP010000016.1"/>
</dbReference>
<reference evidence="3" key="1">
    <citation type="submission" date="2016-04" db="EMBL/GenBank/DDBJ databases">
        <title>Complete Genome Sequences of Twelve Strains of a Stable Defined Moderately Diverse Mouse Microbiota 2 (sDMDMm2).</title>
        <authorList>
            <person name="Uchimura Y."/>
            <person name="Wyss M."/>
            <person name="Brugiroux S."/>
            <person name="Limenitakis J.P."/>
            <person name="Stecher B."/>
            <person name="McCoy K.D."/>
            <person name="Macpherson A.J."/>
        </authorList>
    </citation>
    <scope>NUCLEOTIDE SEQUENCE [LARGE SCALE GENOMIC DNA]</scope>
    <source>
        <strain evidence="3">YL27</strain>
    </source>
</reference>
<dbReference type="Gene3D" id="2.40.160.20">
    <property type="match status" value="1"/>
</dbReference>
<dbReference type="AlphaFoldDB" id="A0A1B1SCV6"/>
<dbReference type="SUPFAM" id="SSF56925">
    <property type="entry name" value="OMPA-like"/>
    <property type="match status" value="1"/>
</dbReference>
<dbReference type="OrthoDB" id="654178at2"/>
<evidence type="ECO:0000259" key="1">
    <source>
        <dbReference type="Pfam" id="PF19573"/>
    </source>
</evidence>
<gene>
    <name evidence="2" type="ORF">A4V02_13395</name>
</gene>
<sequence>MPDKRPRQNTTIQLLRRPVIIIMAMVALWGACCVNRASAQETAYKFELGPALGFSGYLGDANTGSLYAHPGFAGGAIFRYLVSPRWNIRGNFTVATLSGDSSDMTNVYPGGETYRFSSTVYDLGARVDFNFFNYGIGETYRRMRRWSPYLTLGMGMSLISCEGTAVAFNIPMGAGVRYKINPRLNLGVEWCMTKTFTDKVDGPVLSDLYGIKSSFAKNTDWYSTVMVSLTFEFGERCRSCYYVD</sequence>
<feature type="domain" description="DUF6089" evidence="1">
    <location>
        <begin position="39"/>
        <end position="240"/>
    </location>
</feature>
<accession>A0A1B1SCV6</accession>
<protein>
    <recommendedName>
        <fullName evidence="1">DUF6089 domain-containing protein</fullName>
    </recommendedName>
</protein>
<dbReference type="PROSITE" id="PS51257">
    <property type="entry name" value="PROKAR_LIPOPROTEIN"/>
    <property type="match status" value="1"/>
</dbReference>
<dbReference type="STRING" id="1796646.A4V02_13395"/>
<dbReference type="InterPro" id="IPR045743">
    <property type="entry name" value="DUF6089"/>
</dbReference>
<dbReference type="Proteomes" id="UP000186351">
    <property type="component" value="Chromosome"/>
</dbReference>
<dbReference type="EMBL" id="CP015402">
    <property type="protein sequence ID" value="ANU64617.2"/>
    <property type="molecule type" value="Genomic_DNA"/>
</dbReference>
<organism evidence="2 3">
    <name type="scientific">Muribaculum intestinale</name>
    <dbReference type="NCBI Taxonomy" id="1796646"/>
    <lineage>
        <taxon>Bacteria</taxon>
        <taxon>Pseudomonadati</taxon>
        <taxon>Bacteroidota</taxon>
        <taxon>Bacteroidia</taxon>
        <taxon>Bacteroidales</taxon>
        <taxon>Muribaculaceae</taxon>
        <taxon>Muribaculum</taxon>
    </lineage>
</organism>
<dbReference type="KEGG" id="pary:A4V02_13395"/>
<accession>A0A1Z2XFT5</accession>
<proteinExistence type="predicted"/>
<evidence type="ECO:0000313" key="2">
    <source>
        <dbReference type="EMBL" id="ANU64617.2"/>
    </source>
</evidence>
<keyword evidence="3" id="KW-1185">Reference proteome</keyword>